<dbReference type="GO" id="GO:0005840">
    <property type="term" value="C:ribosome"/>
    <property type="evidence" value="ECO:0007669"/>
    <property type="project" value="UniProtKB-KW"/>
</dbReference>
<keyword evidence="5" id="KW-0694">RNA-binding</keyword>
<dbReference type="InterPro" id="IPR002358">
    <property type="entry name" value="Ribosomal_uL6_CS"/>
</dbReference>
<dbReference type="GO" id="GO:0019843">
    <property type="term" value="F:rRNA binding"/>
    <property type="evidence" value="ECO:0007669"/>
    <property type="project" value="UniProtKB-KW"/>
</dbReference>
<dbReference type="InterPro" id="IPR019906">
    <property type="entry name" value="Ribosomal_uL6_bac-type"/>
</dbReference>
<reference evidence="7" key="1">
    <citation type="submission" date="2024-06" db="EMBL/GenBank/DDBJ databases">
        <title>Diversity, functionality, and evolutionary history of bacterial symbionts in false click beetles (Coleoptera, Throscidae).</title>
        <authorList>
            <person name="Wierz J.C."/>
            <person name="Malm H."/>
            <person name="Kaltenpoth M."/>
            <person name="Engl T."/>
        </authorList>
    </citation>
    <scope>NUCLEOTIDE SEQUENCE</scope>
    <source>
        <strain evidence="7">AspAUS03</strain>
    </source>
</reference>
<dbReference type="SUPFAM" id="SSF56053">
    <property type="entry name" value="Ribosomal protein L6"/>
    <property type="match status" value="2"/>
</dbReference>
<dbReference type="EMBL" id="CP157897">
    <property type="protein sequence ID" value="XBT18797.1"/>
    <property type="molecule type" value="Genomic_DNA"/>
</dbReference>
<dbReference type="AlphaFoldDB" id="A0AAU7QSP3"/>
<dbReference type="InterPro" id="IPR000702">
    <property type="entry name" value="Ribosomal_uL6-like"/>
</dbReference>
<keyword evidence="1 4" id="KW-0689">Ribosomal protein</keyword>
<sequence>MSRIGNNKILIPKKVKIILFKNKYNKKIIIKGPLGILWEKINCRQIKILINSKYIFLKNNNTKMLINKSLHGLYRTLINNMIIGVTKGYKKILEIRGIEYKILVYNNHLELDLGYSHNILIDIPSCINIKIKNINNQYIIKCFSYNKVILGIYCSMIKSLKKPDVYKGKGIRYLNEYVFKKNRKTV</sequence>
<dbReference type="PRINTS" id="PR00059">
    <property type="entry name" value="RIBOSOMALL6"/>
</dbReference>
<dbReference type="Gene3D" id="3.90.930.12">
    <property type="entry name" value="Ribosomal protein L6, alpha-beta domain"/>
    <property type="match status" value="2"/>
</dbReference>
<evidence type="ECO:0000313" key="7">
    <source>
        <dbReference type="EMBL" id="XBT18797.1"/>
    </source>
</evidence>
<comment type="function">
    <text evidence="5">This protein binds to the 23S rRNA, and is important in its secondary structure. It is located near the subunit interface in the base of the L7/L12 stalk, and near the tRNA binding site of the peptidyltransferase center.</text>
</comment>
<dbReference type="PIRSF" id="PIRSF002162">
    <property type="entry name" value="Ribosomal_L6"/>
    <property type="match status" value="1"/>
</dbReference>
<evidence type="ECO:0000256" key="5">
    <source>
        <dbReference type="RuleBase" id="RU003870"/>
    </source>
</evidence>
<dbReference type="GO" id="GO:0003735">
    <property type="term" value="F:structural constituent of ribosome"/>
    <property type="evidence" value="ECO:0007669"/>
    <property type="project" value="InterPro"/>
</dbReference>
<evidence type="ECO:0000256" key="2">
    <source>
        <dbReference type="ARBA" id="ARBA00023274"/>
    </source>
</evidence>
<evidence type="ECO:0000259" key="6">
    <source>
        <dbReference type="Pfam" id="PF00347"/>
    </source>
</evidence>
<feature type="domain" description="Large ribosomal subunit protein uL6 alpha-beta" evidence="6">
    <location>
        <begin position="97"/>
        <end position="173"/>
    </location>
</feature>
<keyword evidence="5" id="KW-0699">rRNA-binding</keyword>
<dbReference type="GO" id="GO:0002181">
    <property type="term" value="P:cytoplasmic translation"/>
    <property type="evidence" value="ECO:0007669"/>
    <property type="project" value="TreeGrafter"/>
</dbReference>
<dbReference type="PANTHER" id="PTHR11655">
    <property type="entry name" value="60S/50S RIBOSOMAL PROTEIN L6/L9"/>
    <property type="match status" value="1"/>
</dbReference>
<accession>A0AAU7QSP3</accession>
<proteinExistence type="inferred from homology"/>
<keyword evidence="2 4" id="KW-0687">Ribonucleoprotein</keyword>
<evidence type="ECO:0000256" key="3">
    <source>
        <dbReference type="ARBA" id="ARBA00035454"/>
    </source>
</evidence>
<dbReference type="PROSITE" id="PS00525">
    <property type="entry name" value="RIBOSOMAL_L6_1"/>
    <property type="match status" value="1"/>
</dbReference>
<dbReference type="InterPro" id="IPR036789">
    <property type="entry name" value="Ribosomal_uL6-like_a/b-dom_sf"/>
</dbReference>
<organism evidence="7">
    <name type="scientific">Candidatus Shikimatogenerans sp. AspAUS03</name>
    <dbReference type="NCBI Taxonomy" id="3158563"/>
    <lineage>
        <taxon>Bacteria</taxon>
        <taxon>Pseudomonadati</taxon>
        <taxon>Bacteroidota</taxon>
        <taxon>Flavobacteriia</taxon>
        <taxon>Flavobacteriales</taxon>
        <taxon>Candidatus Shikimatogenerans</taxon>
    </lineage>
</organism>
<dbReference type="GO" id="GO:1990904">
    <property type="term" value="C:ribonucleoprotein complex"/>
    <property type="evidence" value="ECO:0007669"/>
    <property type="project" value="UniProtKB-KW"/>
</dbReference>
<gene>
    <name evidence="7" type="primary">rplF</name>
    <name evidence="7" type="ORF">ABPD24_00560</name>
</gene>
<dbReference type="PANTHER" id="PTHR11655:SF14">
    <property type="entry name" value="LARGE RIBOSOMAL SUBUNIT PROTEIN UL6M"/>
    <property type="match status" value="1"/>
</dbReference>
<dbReference type="Pfam" id="PF00347">
    <property type="entry name" value="Ribosomal_L6"/>
    <property type="match status" value="1"/>
</dbReference>
<comment type="similarity">
    <text evidence="4">Belongs to the universal ribosomal protein uL6 family.</text>
</comment>
<protein>
    <recommendedName>
        <fullName evidence="3 5">50S ribosomal protein L6</fullName>
    </recommendedName>
</protein>
<name>A0AAU7QSP3_9FLAO</name>
<evidence type="ECO:0000256" key="4">
    <source>
        <dbReference type="RuleBase" id="RU003869"/>
    </source>
</evidence>
<evidence type="ECO:0000256" key="1">
    <source>
        <dbReference type="ARBA" id="ARBA00022980"/>
    </source>
</evidence>
<dbReference type="InterPro" id="IPR020040">
    <property type="entry name" value="Ribosomal_uL6_a/b-dom"/>
</dbReference>